<dbReference type="EMBL" id="JAAIJR010000009">
    <property type="protein sequence ID" value="NEX19457.1"/>
    <property type="molecule type" value="Genomic_DNA"/>
</dbReference>
<gene>
    <name evidence="1" type="ORF">G3480_03860</name>
</gene>
<reference evidence="2" key="1">
    <citation type="journal article" date="2020" name="Microbiol. Resour. Announc.">
        <title>Draft Genome Sequences of Thiorhodococcus mannitoliphagus and Thiorhodococcus minor, Purple Sulfur Photosynthetic Bacteria in the Gammaproteobacterial Family Chromatiaceae.</title>
        <authorList>
            <person name="Aviles F.A."/>
            <person name="Meyer T.E."/>
            <person name="Kyndt J.A."/>
        </authorList>
    </citation>
    <scope>NUCLEOTIDE SEQUENCE [LARGE SCALE GENOMIC DNA]</scope>
    <source>
        <strain evidence="2">DSM 18266</strain>
    </source>
</reference>
<name>A0A6P1DMH1_9GAMM</name>
<organism evidence="1 2">
    <name type="scientific">Thiorhodococcus mannitoliphagus</name>
    <dbReference type="NCBI Taxonomy" id="329406"/>
    <lineage>
        <taxon>Bacteria</taxon>
        <taxon>Pseudomonadati</taxon>
        <taxon>Pseudomonadota</taxon>
        <taxon>Gammaproteobacteria</taxon>
        <taxon>Chromatiales</taxon>
        <taxon>Chromatiaceae</taxon>
        <taxon>Thiorhodococcus</taxon>
    </lineage>
</organism>
<protein>
    <recommendedName>
        <fullName evidence="3">TolC family protein</fullName>
    </recommendedName>
</protein>
<dbReference type="AlphaFoldDB" id="A0A6P1DMH1"/>
<dbReference type="Gene3D" id="1.20.1600.10">
    <property type="entry name" value="Outer membrane efflux proteins (OEP)"/>
    <property type="match status" value="1"/>
</dbReference>
<sequence>MMAVFLAPGLVIASVADALPDPLTLERALQELQRHPRADASVPIPRRPSLYLDCRQLAFSNSQLSDNNALAIDDVVVGPLGAQRLEVIKRFFDVLLADFSFATESEAMAVAYVQYDRASARRELGQLSELHVAELEAVYQDLLHRRVASEASQQLARSLLAQAMAADELPRNLTPPRLPEIPDDLPAREVWLAQVDRHAPDSAPADASATSEAVLAERRQQVNELLLRLRVLGAAQQSVRVESAWRDLKLDQSRTLYELEVTADLGYSMSQQTRTRMREQRIGYCRALAWAELHELIGQPLWIADTESP</sequence>
<reference evidence="1 2" key="2">
    <citation type="submission" date="2020-02" db="EMBL/GenBank/DDBJ databases">
        <title>Genome sequences of Thiorhodococcus mannitoliphagus and Thiorhodococcus minor, purple sulfur photosynthetic bacteria in the gammaproteobacterial family, Chromatiaceae.</title>
        <authorList>
            <person name="Aviles F.A."/>
            <person name="Meyer T.E."/>
            <person name="Kyndt J.A."/>
        </authorList>
    </citation>
    <scope>NUCLEOTIDE SEQUENCE [LARGE SCALE GENOMIC DNA]</scope>
    <source>
        <strain evidence="1 2">DSM 18266</strain>
    </source>
</reference>
<accession>A0A6P1DMH1</accession>
<dbReference type="SUPFAM" id="SSF56954">
    <property type="entry name" value="Outer membrane efflux proteins (OEP)"/>
    <property type="match status" value="1"/>
</dbReference>
<evidence type="ECO:0008006" key="3">
    <source>
        <dbReference type="Google" id="ProtNLM"/>
    </source>
</evidence>
<dbReference type="Proteomes" id="UP000471640">
    <property type="component" value="Unassembled WGS sequence"/>
</dbReference>
<keyword evidence="2" id="KW-1185">Reference proteome</keyword>
<evidence type="ECO:0000313" key="1">
    <source>
        <dbReference type="EMBL" id="NEX19457.1"/>
    </source>
</evidence>
<comment type="caution">
    <text evidence="1">The sequence shown here is derived from an EMBL/GenBank/DDBJ whole genome shotgun (WGS) entry which is preliminary data.</text>
</comment>
<proteinExistence type="predicted"/>
<evidence type="ECO:0000313" key="2">
    <source>
        <dbReference type="Proteomes" id="UP000471640"/>
    </source>
</evidence>